<dbReference type="CDD" id="cd06423">
    <property type="entry name" value="CESA_like"/>
    <property type="match status" value="1"/>
</dbReference>
<feature type="transmembrane region" description="Helical" evidence="6">
    <location>
        <begin position="345"/>
        <end position="369"/>
    </location>
</feature>
<feature type="transmembrane region" description="Helical" evidence="6">
    <location>
        <begin position="309"/>
        <end position="333"/>
    </location>
</feature>
<accession>A0A4P7BZW7</accession>
<evidence type="ECO:0000313" key="9">
    <source>
        <dbReference type="Proteomes" id="UP000294325"/>
    </source>
</evidence>
<evidence type="ECO:0000313" key="8">
    <source>
        <dbReference type="EMBL" id="QBQ55808.1"/>
    </source>
</evidence>
<name>A0A4P7BZW7_9GAMM</name>
<reference evidence="8 9" key="1">
    <citation type="submission" date="2019-03" db="EMBL/GenBank/DDBJ databases">
        <title>The genome sequence of Nitrosococcus wardiae strain D1FHST reveals the archetypal metabolic capacity of ammonia-oxidizing Gammaproteobacteria.</title>
        <authorList>
            <person name="Wang L."/>
            <person name="Lim C.K."/>
            <person name="Hanson T.E."/>
            <person name="Dang H."/>
            <person name="Klotz M.G."/>
        </authorList>
    </citation>
    <scope>NUCLEOTIDE SEQUENCE [LARGE SCALE GENOMIC DNA]</scope>
    <source>
        <strain evidence="8 9">D1FHS</strain>
    </source>
</reference>
<keyword evidence="4 8" id="KW-0808">Transferase</keyword>
<evidence type="ECO:0000256" key="4">
    <source>
        <dbReference type="ARBA" id="ARBA00022679"/>
    </source>
</evidence>
<dbReference type="InterPro" id="IPR001173">
    <property type="entry name" value="Glyco_trans_2-like"/>
</dbReference>
<comment type="subcellular location">
    <subcellularLocation>
        <location evidence="1">Cell membrane</location>
    </subcellularLocation>
</comment>
<dbReference type="Pfam" id="PF00535">
    <property type="entry name" value="Glycos_transf_2"/>
    <property type="match status" value="1"/>
</dbReference>
<dbReference type="EMBL" id="CP038033">
    <property type="protein sequence ID" value="QBQ55808.1"/>
    <property type="molecule type" value="Genomic_DNA"/>
</dbReference>
<evidence type="ECO:0000256" key="2">
    <source>
        <dbReference type="ARBA" id="ARBA00022475"/>
    </source>
</evidence>
<evidence type="ECO:0000256" key="5">
    <source>
        <dbReference type="ARBA" id="ARBA00023136"/>
    </source>
</evidence>
<keyword evidence="9" id="KW-1185">Reference proteome</keyword>
<feature type="transmembrane region" description="Helical" evidence="6">
    <location>
        <begin position="286"/>
        <end position="303"/>
    </location>
</feature>
<evidence type="ECO:0000256" key="1">
    <source>
        <dbReference type="ARBA" id="ARBA00004236"/>
    </source>
</evidence>
<dbReference type="OrthoDB" id="396512at2"/>
<dbReference type="Proteomes" id="UP000294325">
    <property type="component" value="Chromosome"/>
</dbReference>
<organism evidence="8 9">
    <name type="scientific">Nitrosococcus wardiae</name>
    <dbReference type="NCBI Taxonomy" id="1814290"/>
    <lineage>
        <taxon>Bacteria</taxon>
        <taxon>Pseudomonadati</taxon>
        <taxon>Pseudomonadota</taxon>
        <taxon>Gammaproteobacteria</taxon>
        <taxon>Chromatiales</taxon>
        <taxon>Chromatiaceae</taxon>
        <taxon>Nitrosococcus</taxon>
    </lineage>
</organism>
<dbReference type="PANTHER" id="PTHR43646:SF2">
    <property type="entry name" value="GLYCOSYLTRANSFERASE 2-LIKE DOMAIN-CONTAINING PROTEIN"/>
    <property type="match status" value="1"/>
</dbReference>
<keyword evidence="3" id="KW-0328">Glycosyltransferase</keyword>
<feature type="domain" description="Glycosyltransferase 2-like" evidence="7">
    <location>
        <begin position="48"/>
        <end position="220"/>
    </location>
</feature>
<gene>
    <name evidence="8" type="ORF">E3U44_15770</name>
</gene>
<evidence type="ECO:0000259" key="7">
    <source>
        <dbReference type="Pfam" id="PF00535"/>
    </source>
</evidence>
<sequence>MVTKVLYLAVLLFAFYLWQLFTLLSGQRQLYQLPPEPQAPHQGWPKVSVIISARDEEAEIEQALQSVLEMDYPNFEIIVVNDRSRDRTGIILNQIKERYPLLQIVTIEQLPDQWLGKNYALHTGAAIASGELLLFTDADIHFSTSALKKAVGVLEKHNLDHLTLAPRVYSPSSLVNLLVALFAKSLSLHAKPWLARNPNSSHFIGFGAFNLVRRSVYEQIGGHSKIPLRPDDDMMFGKLIKQSGYRQDCWSAFDDLRLAWYPSFKAFMQGLEKNILAGVDYQAGKLFLGLLFITTLGLLPWGILLVGDSIAKCIALATIGASMWGFGLFFRAASCPFYQVLFEPVILLLYVFTLARSAFLTLVRGGIYWRDTFYPLSLLRKNKV</sequence>
<keyword evidence="5 6" id="KW-0472">Membrane</keyword>
<dbReference type="SUPFAM" id="SSF53448">
    <property type="entry name" value="Nucleotide-diphospho-sugar transferases"/>
    <property type="match status" value="1"/>
</dbReference>
<proteinExistence type="predicted"/>
<dbReference type="GO" id="GO:0016757">
    <property type="term" value="F:glycosyltransferase activity"/>
    <property type="evidence" value="ECO:0007669"/>
    <property type="project" value="UniProtKB-KW"/>
</dbReference>
<protein>
    <submittedName>
        <fullName evidence="8">Glycosyltransferase</fullName>
    </submittedName>
</protein>
<keyword evidence="2" id="KW-1003">Cell membrane</keyword>
<dbReference type="AlphaFoldDB" id="A0A4P7BZW7"/>
<dbReference type="InterPro" id="IPR029044">
    <property type="entry name" value="Nucleotide-diphossugar_trans"/>
</dbReference>
<evidence type="ECO:0000256" key="3">
    <source>
        <dbReference type="ARBA" id="ARBA00022676"/>
    </source>
</evidence>
<keyword evidence="6" id="KW-1133">Transmembrane helix</keyword>
<dbReference type="GO" id="GO:0005886">
    <property type="term" value="C:plasma membrane"/>
    <property type="evidence" value="ECO:0007669"/>
    <property type="project" value="UniProtKB-SubCell"/>
</dbReference>
<dbReference type="PANTHER" id="PTHR43646">
    <property type="entry name" value="GLYCOSYLTRANSFERASE"/>
    <property type="match status" value="1"/>
</dbReference>
<dbReference type="Gene3D" id="3.90.550.10">
    <property type="entry name" value="Spore Coat Polysaccharide Biosynthesis Protein SpsA, Chain A"/>
    <property type="match status" value="1"/>
</dbReference>
<keyword evidence="6" id="KW-0812">Transmembrane</keyword>
<feature type="transmembrane region" description="Helical" evidence="6">
    <location>
        <begin position="6"/>
        <end position="24"/>
    </location>
</feature>
<dbReference type="KEGG" id="nwr:E3U44_15770"/>
<evidence type="ECO:0000256" key="6">
    <source>
        <dbReference type="SAM" id="Phobius"/>
    </source>
</evidence>